<sequence length="172" mass="18243">MSGWGACGAASRGTSRARSPGRPNAPLAERGHEQAALAARALADKSIDAVRSGNALRARHRGSNRPAVRRQTADALRSWIIDNDLARQFADCETGYESTARTARVFQSIAEEHGSETAAVIGHDAGLSVARGRLCTLAAALWGTALPHVHPFLIEGGGCTCTWHCPSWTEAF</sequence>
<evidence type="ECO:0000313" key="2">
    <source>
        <dbReference type="EMBL" id="WBO61692.1"/>
    </source>
</evidence>
<dbReference type="Gene3D" id="3.40.50.1240">
    <property type="entry name" value="Phosphoglycerate mutase-like"/>
    <property type="match status" value="1"/>
</dbReference>
<dbReference type="InterPro" id="IPR029033">
    <property type="entry name" value="His_PPase_superfam"/>
</dbReference>
<dbReference type="EMBL" id="CP115300">
    <property type="protein sequence ID" value="WBO61692.1"/>
    <property type="molecule type" value="Genomic_DNA"/>
</dbReference>
<reference evidence="2 3" key="1">
    <citation type="submission" date="2022-12" db="EMBL/GenBank/DDBJ databases">
        <authorList>
            <person name="Mo P."/>
        </authorList>
    </citation>
    <scope>NUCLEOTIDE SEQUENCE [LARGE SCALE GENOMIC DNA]</scope>
    <source>
        <strain evidence="2 3">HUAS 2-6</strain>
    </source>
</reference>
<dbReference type="Pfam" id="PF00300">
    <property type="entry name" value="His_Phos_1"/>
    <property type="match status" value="1"/>
</dbReference>
<dbReference type="SUPFAM" id="SSF53254">
    <property type="entry name" value="Phosphoglycerate mutase-like"/>
    <property type="match status" value="1"/>
</dbReference>
<protein>
    <submittedName>
        <fullName evidence="2">Histidine phosphatase family protein</fullName>
    </submittedName>
</protein>
<evidence type="ECO:0000313" key="3">
    <source>
        <dbReference type="Proteomes" id="UP001212326"/>
    </source>
</evidence>
<name>A0ABY7NW43_9ACTN</name>
<organism evidence="2 3">
    <name type="scientific">Streptomyces camelliae</name>
    <dbReference type="NCBI Taxonomy" id="3004093"/>
    <lineage>
        <taxon>Bacteria</taxon>
        <taxon>Bacillati</taxon>
        <taxon>Actinomycetota</taxon>
        <taxon>Actinomycetes</taxon>
        <taxon>Kitasatosporales</taxon>
        <taxon>Streptomycetaceae</taxon>
        <taxon>Streptomyces</taxon>
    </lineage>
</organism>
<accession>A0ABY7NW43</accession>
<keyword evidence="3" id="KW-1185">Reference proteome</keyword>
<gene>
    <name evidence="2" type="ORF">O1G22_01885</name>
</gene>
<dbReference type="InterPro" id="IPR013078">
    <property type="entry name" value="His_Pase_superF_clade-1"/>
</dbReference>
<dbReference type="RefSeq" id="WP_270079650.1">
    <property type="nucleotide sequence ID" value="NZ_CP115300.1"/>
</dbReference>
<evidence type="ECO:0000256" key="1">
    <source>
        <dbReference type="SAM" id="MobiDB-lite"/>
    </source>
</evidence>
<feature type="region of interest" description="Disordered" evidence="1">
    <location>
        <begin position="1"/>
        <end position="30"/>
    </location>
</feature>
<proteinExistence type="predicted"/>
<dbReference type="Proteomes" id="UP001212326">
    <property type="component" value="Chromosome"/>
</dbReference>